<dbReference type="InterPro" id="IPR000639">
    <property type="entry name" value="Epox_hydrolase-like"/>
</dbReference>
<keyword evidence="3" id="KW-1185">Reference proteome</keyword>
<dbReference type="PRINTS" id="PR00412">
    <property type="entry name" value="EPOXHYDRLASE"/>
</dbReference>
<dbReference type="SUPFAM" id="SSF53474">
    <property type="entry name" value="alpha/beta-Hydrolases"/>
    <property type="match status" value="1"/>
</dbReference>
<dbReference type="Gene3D" id="3.40.50.1820">
    <property type="entry name" value="alpha/beta hydrolase"/>
    <property type="match status" value="1"/>
</dbReference>
<keyword evidence="2" id="KW-0378">Hydrolase</keyword>
<dbReference type="OrthoDB" id="495620at2"/>
<dbReference type="InterPro" id="IPR029058">
    <property type="entry name" value="AB_hydrolase_fold"/>
</dbReference>
<gene>
    <name evidence="2" type="ORF">CRD60_06870</name>
</gene>
<comment type="caution">
    <text evidence="2">The sequence shown here is derived from an EMBL/GenBank/DDBJ whole genome shotgun (WGS) entry which is preliminary data.</text>
</comment>
<dbReference type="PANTHER" id="PTHR43194">
    <property type="entry name" value="HYDROLASE ALPHA/BETA FOLD FAMILY"/>
    <property type="match status" value="1"/>
</dbReference>
<dbReference type="GO" id="GO:0016787">
    <property type="term" value="F:hydrolase activity"/>
    <property type="evidence" value="ECO:0007669"/>
    <property type="project" value="UniProtKB-KW"/>
</dbReference>
<organism evidence="2 3">
    <name type="scientific">Bifidobacterium aemilianum</name>
    <dbReference type="NCBI Taxonomy" id="2493120"/>
    <lineage>
        <taxon>Bacteria</taxon>
        <taxon>Bacillati</taxon>
        <taxon>Actinomycetota</taxon>
        <taxon>Actinomycetes</taxon>
        <taxon>Bifidobacteriales</taxon>
        <taxon>Bifidobacteriaceae</taxon>
        <taxon>Bifidobacterium</taxon>
    </lineage>
</organism>
<dbReference type="Pfam" id="PF12697">
    <property type="entry name" value="Abhydrolase_6"/>
    <property type="match status" value="1"/>
</dbReference>
<dbReference type="AlphaFoldDB" id="A0A366K9Z1"/>
<dbReference type="EMBL" id="PDCG01000006">
    <property type="protein sequence ID" value="RBP97481.1"/>
    <property type="molecule type" value="Genomic_DNA"/>
</dbReference>
<dbReference type="InterPro" id="IPR000073">
    <property type="entry name" value="AB_hydrolase_1"/>
</dbReference>
<dbReference type="Proteomes" id="UP000252530">
    <property type="component" value="Unassembled WGS sequence"/>
</dbReference>
<dbReference type="PANTHER" id="PTHR43194:SF5">
    <property type="entry name" value="PIMELOYL-[ACYL-CARRIER PROTEIN] METHYL ESTER ESTERASE"/>
    <property type="match status" value="1"/>
</dbReference>
<feature type="domain" description="AB hydrolase-1" evidence="1">
    <location>
        <begin position="16"/>
        <end position="271"/>
    </location>
</feature>
<name>A0A366K9Z1_9BIFI</name>
<proteinExistence type="predicted"/>
<accession>A0A366K9Z1</accession>
<evidence type="ECO:0000259" key="1">
    <source>
        <dbReference type="Pfam" id="PF12697"/>
    </source>
</evidence>
<evidence type="ECO:0000313" key="2">
    <source>
        <dbReference type="EMBL" id="RBP97481.1"/>
    </source>
</evidence>
<protein>
    <submittedName>
        <fullName evidence="2">Alpha/beta hydrolase</fullName>
    </submittedName>
</protein>
<reference evidence="2 3" key="1">
    <citation type="submission" date="2017-10" db="EMBL/GenBank/DDBJ databases">
        <title>Bifidobacterium xylocopum sp. nov. and Bifidobacterium aemilianum sp. nov., from the carpenter bee (Xylocopa violacea) digestive tract.</title>
        <authorList>
            <person name="Alberoni D."/>
            <person name="Baffoni L."/>
            <person name="Di Gioia D."/>
            <person name="Gaggia F."/>
            <person name="Biavati B."/>
        </authorList>
    </citation>
    <scope>NUCLEOTIDE SEQUENCE [LARGE SCALE GENOMIC DNA]</scope>
    <source>
        <strain evidence="2 3">XV10</strain>
    </source>
</reference>
<sequence>MTLHNTIYREGSGLPLVLVHAFPVDHRMWDACAQELSRLTDEAGMAPFPIWAPDMPGSGHSPVPDSAATGPVAADGSYPQALDAMAKAYLNLLHEGGQERAIWVGLSMGGYLVMDMQRLFPEAVAGLALCDTTAKADDDEHRANRLRVASQALEGQSTQPVMHFAQPQSGDSTVKRSPAFIETMTAWIKDQSPEGIAWRQRMAAGRPDLMDQLARITAPAALVSGDLDPSSPPSVMEPLAQAMIGTQPVFTRIADCGHFSAVEHPDQLAQALLALVQRVS</sequence>
<dbReference type="InterPro" id="IPR050228">
    <property type="entry name" value="Carboxylesterase_BioH"/>
</dbReference>
<evidence type="ECO:0000313" key="3">
    <source>
        <dbReference type="Proteomes" id="UP000252530"/>
    </source>
</evidence>